<feature type="non-terminal residue" evidence="2">
    <location>
        <position position="1"/>
    </location>
</feature>
<name>A0A9W4X0H9_9GLOM</name>
<dbReference type="EMBL" id="CAMKVN010020129">
    <property type="protein sequence ID" value="CAI2199040.1"/>
    <property type="molecule type" value="Genomic_DNA"/>
</dbReference>
<keyword evidence="3" id="KW-1185">Reference proteome</keyword>
<feature type="non-terminal residue" evidence="2">
    <location>
        <position position="155"/>
    </location>
</feature>
<reference evidence="2" key="1">
    <citation type="submission" date="2022-08" db="EMBL/GenBank/DDBJ databases">
        <authorList>
            <person name="Kallberg Y."/>
            <person name="Tangrot J."/>
            <person name="Rosling A."/>
        </authorList>
    </citation>
    <scope>NUCLEOTIDE SEQUENCE</scope>
    <source>
        <strain evidence="2">Wild A</strain>
    </source>
</reference>
<sequence length="155" mass="17607">RVATTNTRARTGTDTPNPDGNRQERPISEYVKYITFIFRASNFNNFVLVRSLRAQVGSRTLQSVEKGNISYLEWSRQYQTESGHDKYRRREAKCKLSLTPRLRKGIKIGKKKRLSMGYASLPNTCNAVEQVALAEISQVSRLIILTNAGQGENVR</sequence>
<feature type="compositionally biased region" description="Low complexity" evidence="1">
    <location>
        <begin position="1"/>
        <end position="15"/>
    </location>
</feature>
<feature type="region of interest" description="Disordered" evidence="1">
    <location>
        <begin position="1"/>
        <end position="24"/>
    </location>
</feature>
<dbReference type="AlphaFoldDB" id="A0A9W4X0H9"/>
<proteinExistence type="predicted"/>
<evidence type="ECO:0000313" key="2">
    <source>
        <dbReference type="EMBL" id="CAI2199040.1"/>
    </source>
</evidence>
<organism evidence="2 3">
    <name type="scientific">Funneliformis geosporum</name>
    <dbReference type="NCBI Taxonomy" id="1117311"/>
    <lineage>
        <taxon>Eukaryota</taxon>
        <taxon>Fungi</taxon>
        <taxon>Fungi incertae sedis</taxon>
        <taxon>Mucoromycota</taxon>
        <taxon>Glomeromycotina</taxon>
        <taxon>Glomeromycetes</taxon>
        <taxon>Glomerales</taxon>
        <taxon>Glomeraceae</taxon>
        <taxon>Funneliformis</taxon>
    </lineage>
</organism>
<evidence type="ECO:0000313" key="3">
    <source>
        <dbReference type="Proteomes" id="UP001153678"/>
    </source>
</evidence>
<evidence type="ECO:0000256" key="1">
    <source>
        <dbReference type="SAM" id="MobiDB-lite"/>
    </source>
</evidence>
<comment type="caution">
    <text evidence="2">The sequence shown here is derived from an EMBL/GenBank/DDBJ whole genome shotgun (WGS) entry which is preliminary data.</text>
</comment>
<dbReference type="Proteomes" id="UP001153678">
    <property type="component" value="Unassembled WGS sequence"/>
</dbReference>
<gene>
    <name evidence="2" type="ORF">FWILDA_LOCUS18874</name>
</gene>
<protein>
    <submittedName>
        <fullName evidence="2">11467_t:CDS:1</fullName>
    </submittedName>
</protein>
<accession>A0A9W4X0H9</accession>